<protein>
    <submittedName>
        <fullName evidence="2">Nucleic-acid-binding protein from transposon X-element</fullName>
    </submittedName>
</protein>
<evidence type="ECO:0000256" key="1">
    <source>
        <dbReference type="SAM" id="MobiDB-lite"/>
    </source>
</evidence>
<dbReference type="OrthoDB" id="6436624at2759"/>
<feature type="compositionally biased region" description="Basic and acidic residues" evidence="1">
    <location>
        <begin position="173"/>
        <end position="187"/>
    </location>
</feature>
<keyword evidence="3" id="KW-1185">Reference proteome</keyword>
<sequence length="212" mass="23499">MIELKKSPDSPDIFELKTCCYLAIKVDTFNRRPGPTQCYNSNLLNHSSKNCHIKTRCLKCGQQHKAGDSPIKNKIENPTCINCAEKSHPANSHRYAKFPKPQAKKGEASQNRNANKTTNTTAVNNNNSVIASNVNTRNNLSYANALKGPQQMAPLDVSKSVPSEPEILVSRTAENKTKNQSDSNDEKPFGFIDAILEIRKLFADYPFPYGSG</sequence>
<comment type="caution">
    <text evidence="2">The sequence shown here is derived from an EMBL/GenBank/DDBJ whole genome shotgun (WGS) entry which is preliminary data.</text>
</comment>
<dbReference type="AlphaFoldDB" id="A0A8X6KNZ4"/>
<dbReference type="EMBL" id="BMAO01002026">
    <property type="protein sequence ID" value="GFQ77628.1"/>
    <property type="molecule type" value="Genomic_DNA"/>
</dbReference>
<name>A0A8X6KNZ4_TRICU</name>
<evidence type="ECO:0000313" key="2">
    <source>
        <dbReference type="EMBL" id="GFQ77628.1"/>
    </source>
</evidence>
<feature type="region of interest" description="Disordered" evidence="1">
    <location>
        <begin position="91"/>
        <end position="126"/>
    </location>
</feature>
<dbReference type="Proteomes" id="UP000887116">
    <property type="component" value="Unassembled WGS sequence"/>
</dbReference>
<gene>
    <name evidence="2" type="primary">ORF1_55</name>
    <name evidence="2" type="ORF">TNCT_290281</name>
</gene>
<reference evidence="2" key="1">
    <citation type="submission" date="2020-07" db="EMBL/GenBank/DDBJ databases">
        <title>Multicomponent nature underlies the extraordinary mechanical properties of spider dragline silk.</title>
        <authorList>
            <person name="Kono N."/>
            <person name="Nakamura H."/>
            <person name="Mori M."/>
            <person name="Yoshida Y."/>
            <person name="Ohtoshi R."/>
            <person name="Malay A.D."/>
            <person name="Moran D.A.P."/>
            <person name="Tomita M."/>
            <person name="Numata K."/>
            <person name="Arakawa K."/>
        </authorList>
    </citation>
    <scope>NUCLEOTIDE SEQUENCE</scope>
</reference>
<evidence type="ECO:0000313" key="3">
    <source>
        <dbReference type="Proteomes" id="UP000887116"/>
    </source>
</evidence>
<feature type="region of interest" description="Disordered" evidence="1">
    <location>
        <begin position="155"/>
        <end position="187"/>
    </location>
</feature>
<proteinExistence type="predicted"/>
<accession>A0A8X6KNZ4</accession>
<feature type="compositionally biased region" description="Low complexity" evidence="1">
    <location>
        <begin position="111"/>
        <end position="126"/>
    </location>
</feature>
<organism evidence="2 3">
    <name type="scientific">Trichonephila clavata</name>
    <name type="common">Joro spider</name>
    <name type="synonym">Nephila clavata</name>
    <dbReference type="NCBI Taxonomy" id="2740835"/>
    <lineage>
        <taxon>Eukaryota</taxon>
        <taxon>Metazoa</taxon>
        <taxon>Ecdysozoa</taxon>
        <taxon>Arthropoda</taxon>
        <taxon>Chelicerata</taxon>
        <taxon>Arachnida</taxon>
        <taxon>Araneae</taxon>
        <taxon>Araneomorphae</taxon>
        <taxon>Entelegynae</taxon>
        <taxon>Araneoidea</taxon>
        <taxon>Nephilidae</taxon>
        <taxon>Trichonephila</taxon>
    </lineage>
</organism>